<evidence type="ECO:0000259" key="3">
    <source>
        <dbReference type="Pfam" id="PF14257"/>
    </source>
</evidence>
<evidence type="ECO:0000256" key="1">
    <source>
        <dbReference type="SAM" id="Coils"/>
    </source>
</evidence>
<dbReference type="STRING" id="573321.SAMN04488505_10738"/>
<dbReference type="RefSeq" id="WP_089917924.1">
    <property type="nucleotide sequence ID" value="NZ_FOBB01000007.1"/>
</dbReference>
<sequence>MKQTFRQRFWKSGKWFGVLFLLMLVFRLVYGYVVTDAAQGGEYTSDFFSSVANLRKNYASEKQLLKQDVAPQANATFSQKYEKTATVRSKTSQFEKDIDTIKKITTSFEGVIQYEQNTGNKGNRQIQLLIGINPEKFDSFYEQIQHIGQVKSTEITKVDKTNEYRQLNAKKASLEKNLASLNELRSRGGAIGDYIKLHEKILEIETQMQELGVELGNFDTENEFCTVRLSLYEGAPEKKVSFAKRLKVALEWTIKYYAVLMCSLLVLVMVIFILLLIIDKLKVIKMVTAKLDE</sequence>
<keyword evidence="2" id="KW-1133">Transmembrane helix</keyword>
<feature type="domain" description="DUF4349" evidence="3">
    <location>
        <begin position="82"/>
        <end position="278"/>
    </location>
</feature>
<dbReference type="AlphaFoldDB" id="A0A1H8CC04"/>
<proteinExistence type="predicted"/>
<gene>
    <name evidence="4" type="ORF">SAMN04488505_10738</name>
</gene>
<evidence type="ECO:0000313" key="4">
    <source>
        <dbReference type="EMBL" id="SEM91637.1"/>
    </source>
</evidence>
<dbReference type="OrthoDB" id="651340at2"/>
<organism evidence="4 5">
    <name type="scientific">Chitinophaga rupis</name>
    <dbReference type="NCBI Taxonomy" id="573321"/>
    <lineage>
        <taxon>Bacteria</taxon>
        <taxon>Pseudomonadati</taxon>
        <taxon>Bacteroidota</taxon>
        <taxon>Chitinophagia</taxon>
        <taxon>Chitinophagales</taxon>
        <taxon>Chitinophagaceae</taxon>
        <taxon>Chitinophaga</taxon>
    </lineage>
</organism>
<reference evidence="4 5" key="1">
    <citation type="submission" date="2016-10" db="EMBL/GenBank/DDBJ databases">
        <authorList>
            <person name="de Groot N.N."/>
        </authorList>
    </citation>
    <scope>NUCLEOTIDE SEQUENCE [LARGE SCALE GENOMIC DNA]</scope>
    <source>
        <strain evidence="4 5">DSM 21039</strain>
    </source>
</reference>
<keyword evidence="2" id="KW-0472">Membrane</keyword>
<accession>A0A1H8CC04</accession>
<dbReference type="Pfam" id="PF14257">
    <property type="entry name" value="DUF4349"/>
    <property type="match status" value="1"/>
</dbReference>
<feature type="coiled-coil region" evidence="1">
    <location>
        <begin position="157"/>
        <end position="184"/>
    </location>
</feature>
<keyword evidence="1" id="KW-0175">Coiled coil</keyword>
<keyword evidence="5" id="KW-1185">Reference proteome</keyword>
<dbReference type="InterPro" id="IPR025645">
    <property type="entry name" value="DUF4349"/>
</dbReference>
<protein>
    <recommendedName>
        <fullName evidence="3">DUF4349 domain-containing protein</fullName>
    </recommendedName>
</protein>
<keyword evidence="2" id="KW-0812">Transmembrane</keyword>
<feature type="transmembrane region" description="Helical" evidence="2">
    <location>
        <begin position="256"/>
        <end position="278"/>
    </location>
</feature>
<evidence type="ECO:0000313" key="5">
    <source>
        <dbReference type="Proteomes" id="UP000198984"/>
    </source>
</evidence>
<dbReference type="EMBL" id="FOBB01000007">
    <property type="protein sequence ID" value="SEM91637.1"/>
    <property type="molecule type" value="Genomic_DNA"/>
</dbReference>
<evidence type="ECO:0000256" key="2">
    <source>
        <dbReference type="SAM" id="Phobius"/>
    </source>
</evidence>
<name>A0A1H8CC04_9BACT</name>
<dbReference type="Proteomes" id="UP000198984">
    <property type="component" value="Unassembled WGS sequence"/>
</dbReference>